<reference evidence="2" key="2">
    <citation type="submission" date="2015-01" db="EMBL/GenBank/DDBJ databases">
        <title>Evolutionary Origins and Diversification of the Mycorrhizal Mutualists.</title>
        <authorList>
            <consortium name="DOE Joint Genome Institute"/>
            <consortium name="Mycorrhizal Genomics Consortium"/>
            <person name="Kohler A."/>
            <person name="Kuo A."/>
            <person name="Nagy L.G."/>
            <person name="Floudas D."/>
            <person name="Copeland A."/>
            <person name="Barry K.W."/>
            <person name="Cichocki N."/>
            <person name="Veneault-Fourrey C."/>
            <person name="LaButti K."/>
            <person name="Lindquist E.A."/>
            <person name="Lipzen A."/>
            <person name="Lundell T."/>
            <person name="Morin E."/>
            <person name="Murat C."/>
            <person name="Riley R."/>
            <person name="Ohm R."/>
            <person name="Sun H."/>
            <person name="Tunlid A."/>
            <person name="Henrissat B."/>
            <person name="Grigoriev I.V."/>
            <person name="Hibbett D.S."/>
            <person name="Martin F."/>
        </authorList>
    </citation>
    <scope>NUCLEOTIDE SEQUENCE [LARGE SCALE GENOMIC DNA]</scope>
    <source>
        <strain evidence="2">h7</strain>
    </source>
</reference>
<dbReference type="OrthoDB" id="2269034at2759"/>
<evidence type="ECO:0000313" key="2">
    <source>
        <dbReference type="Proteomes" id="UP000053424"/>
    </source>
</evidence>
<keyword evidence="2" id="KW-1185">Reference proteome</keyword>
<dbReference type="Proteomes" id="UP000053424">
    <property type="component" value="Unassembled WGS sequence"/>
</dbReference>
<name>A0A0C3C3U9_HEBCY</name>
<organism evidence="1 2">
    <name type="scientific">Hebeloma cylindrosporum</name>
    <dbReference type="NCBI Taxonomy" id="76867"/>
    <lineage>
        <taxon>Eukaryota</taxon>
        <taxon>Fungi</taxon>
        <taxon>Dikarya</taxon>
        <taxon>Basidiomycota</taxon>
        <taxon>Agaricomycotina</taxon>
        <taxon>Agaricomycetes</taxon>
        <taxon>Agaricomycetidae</taxon>
        <taxon>Agaricales</taxon>
        <taxon>Agaricineae</taxon>
        <taxon>Hymenogastraceae</taxon>
        <taxon>Hebeloma</taxon>
    </lineage>
</organism>
<dbReference type="EMBL" id="KN831792">
    <property type="protein sequence ID" value="KIM38256.1"/>
    <property type="molecule type" value="Genomic_DNA"/>
</dbReference>
<dbReference type="HOGENOM" id="CLU_018544_14_1_1"/>
<dbReference type="Gene3D" id="1.20.1280.50">
    <property type="match status" value="1"/>
</dbReference>
<dbReference type="InterPro" id="IPR036047">
    <property type="entry name" value="F-box-like_dom_sf"/>
</dbReference>
<sequence>MVMPCARCTKTAPLRPERCTALDGEPCSACICSEDIELEKSIEEMEAKIEKIYTKRRALRTVMNENHDQLISQFPPEITSQIFTYYSQRDENDTKTPFYLGAVCRKWRHLAWTTPRVWSSLAIKFYSPQLLVEHLERSAPLPLTITLFPTPYTISEEIFLEAINILNEHSSRWHTLNVALPARHLHRLCGSLEGNTLQKLVLRPDLNQSPERRDVYNTARFSMKCKPSPIHVVLQKYRLPNVDIVWNHLTTASMEDVALDECFELMRRAPLLECLSLFEIIPSSGVFPIPTERIKLPLLRFLGIWENEEYEGIVAKMLDSICAPSLKSWNIRDSSSLNNIVSFIDQSSFSLERFKVGGNQPFYDQVHTILSRLSSLQSLILQFPFERKTTTEDILRQLCTSSSSSDESSHFLPRLQTLEFIPKLWFPWESLSRIPSSSTRRSLAVTVKINTRNNLNLGIPDRALEKLVELVDAGFKLSILEDDKVDVLARYRKERARSAK</sequence>
<proteinExistence type="predicted"/>
<accession>A0A0C3C3U9</accession>
<gene>
    <name evidence="1" type="ORF">M413DRAFT_248711</name>
</gene>
<dbReference type="AlphaFoldDB" id="A0A0C3C3U9"/>
<protein>
    <submittedName>
        <fullName evidence="1">Uncharacterized protein</fullName>
    </submittedName>
</protein>
<dbReference type="SUPFAM" id="SSF81383">
    <property type="entry name" value="F-box domain"/>
    <property type="match status" value="1"/>
</dbReference>
<dbReference type="SUPFAM" id="SSF52047">
    <property type="entry name" value="RNI-like"/>
    <property type="match status" value="1"/>
</dbReference>
<reference evidence="1 2" key="1">
    <citation type="submission" date="2014-04" db="EMBL/GenBank/DDBJ databases">
        <authorList>
            <consortium name="DOE Joint Genome Institute"/>
            <person name="Kuo A."/>
            <person name="Gay G."/>
            <person name="Dore J."/>
            <person name="Kohler A."/>
            <person name="Nagy L.G."/>
            <person name="Floudas D."/>
            <person name="Copeland A."/>
            <person name="Barry K.W."/>
            <person name="Cichocki N."/>
            <person name="Veneault-Fourrey C."/>
            <person name="LaButti K."/>
            <person name="Lindquist E.A."/>
            <person name="Lipzen A."/>
            <person name="Lundell T."/>
            <person name="Morin E."/>
            <person name="Murat C."/>
            <person name="Sun H."/>
            <person name="Tunlid A."/>
            <person name="Henrissat B."/>
            <person name="Grigoriev I.V."/>
            <person name="Hibbett D.S."/>
            <person name="Martin F."/>
            <person name="Nordberg H.P."/>
            <person name="Cantor M.N."/>
            <person name="Hua S.X."/>
        </authorList>
    </citation>
    <scope>NUCLEOTIDE SEQUENCE [LARGE SCALE GENOMIC DNA]</scope>
    <source>
        <strain evidence="2">h7</strain>
    </source>
</reference>
<evidence type="ECO:0000313" key="1">
    <source>
        <dbReference type="EMBL" id="KIM38256.1"/>
    </source>
</evidence>